<name>A0A179I4R2_CORDF</name>
<dbReference type="InterPro" id="IPR029060">
    <property type="entry name" value="PIN-like_dom_sf"/>
</dbReference>
<comment type="caution">
    <text evidence="4">The sequence shown here is derived from an EMBL/GenBank/DDBJ whole genome shotgun (WGS) entry which is preliminary data.</text>
</comment>
<dbReference type="OrthoDB" id="5297549at2759"/>
<organism evidence="4 5">
    <name type="scientific">Cordyceps confragosa</name>
    <name type="common">Lecanicillium lecanii</name>
    <dbReference type="NCBI Taxonomy" id="2714763"/>
    <lineage>
        <taxon>Eukaryota</taxon>
        <taxon>Fungi</taxon>
        <taxon>Dikarya</taxon>
        <taxon>Ascomycota</taxon>
        <taxon>Pezizomycotina</taxon>
        <taxon>Sordariomycetes</taxon>
        <taxon>Hypocreomycetidae</taxon>
        <taxon>Hypocreales</taxon>
        <taxon>Cordycipitaceae</taxon>
        <taxon>Akanthomyces</taxon>
    </lineage>
</organism>
<reference evidence="4 5" key="1">
    <citation type="submission" date="2016-03" db="EMBL/GenBank/DDBJ databases">
        <title>Fine-scale spatial genetic structure of a fungal parasite of coffee scale insects.</title>
        <authorList>
            <person name="Jackson D."/>
            <person name="Zemenick K.A."/>
            <person name="Malloure B."/>
            <person name="Quandt C.A."/>
            <person name="James T.Y."/>
        </authorList>
    </citation>
    <scope>NUCLEOTIDE SEQUENCE [LARGE SCALE GENOMIC DNA]</scope>
    <source>
        <strain evidence="4 5">UM487</strain>
    </source>
</reference>
<dbReference type="Proteomes" id="UP000243081">
    <property type="component" value="Unassembled WGS sequence"/>
</dbReference>
<keyword evidence="5" id="KW-1185">Reference proteome</keyword>
<feature type="domain" description="Asteroid" evidence="3">
    <location>
        <begin position="138"/>
        <end position="369"/>
    </location>
</feature>
<protein>
    <recommendedName>
        <fullName evidence="3">Asteroid domain-containing protein</fullName>
    </recommendedName>
</protein>
<dbReference type="PANTHER" id="PTHR15665:SF1">
    <property type="entry name" value="PROTEIN ASTEROID HOMOLOG 1"/>
    <property type="match status" value="1"/>
</dbReference>
<dbReference type="SUPFAM" id="SSF88723">
    <property type="entry name" value="PIN domain-like"/>
    <property type="match status" value="1"/>
</dbReference>
<evidence type="ECO:0000256" key="2">
    <source>
        <dbReference type="SAM" id="MobiDB-lite"/>
    </source>
</evidence>
<proteinExistence type="inferred from homology"/>
<dbReference type="Pfam" id="PF12813">
    <property type="entry name" value="XPG_I_2"/>
    <property type="match status" value="1"/>
</dbReference>
<sequence length="577" mass="63172">MGIPHLISTLEPYVQHVVLKDVDVVVDGPGLAHHVLHVCRVNGVDHPSYQLLGRTAVAWLDKLASQNAVIMIYFDGYLPKSKLPVRMQRAVKSTSQLASFCSYNSRGCPQCHIAEPVEVGSVNPFKDGRPNTKPLEAPSFLVPAVIEALRRSKAYKAIIRVVPGEADGYCAKTAAEIGGVVITSDSDLLVHDLGAGGVALLRNMYEDGDGVVRAAVYRPREIFHTLGLSGNANICRFAYERSCSVHATTAMLVRACSEPLKDEQGYKEFCIQYSEEERAGIPALNLGVRLTLDGLDPRWSELLLQISQSTPGNEPVEPYRMFLPVLIDSSVKGTAWENSRYIRQLTYSLARNMLSGISGSVHEYRRVQTQDQSGRQVPLLSQSSINTAVADLADTLERLATLLPARQDALYWLFAYIILDIRGSAADARSSFVADMLQQAKWPGESADTVPWSFVHFVAHLQATYYSLRMLTQLIRASMADAESVAGPSFAKLAQALDRLPLLDDSPDARGVSKLFRTFPVGAASGVLAHFVELPKQETEDKKSSKRSKKQKANGAVSKKPAKSISASNMFGLLLMD</sequence>
<dbReference type="InterPro" id="IPR026832">
    <property type="entry name" value="Asteroid"/>
</dbReference>
<evidence type="ECO:0000259" key="3">
    <source>
        <dbReference type="Pfam" id="PF12813"/>
    </source>
</evidence>
<evidence type="ECO:0000313" key="4">
    <source>
        <dbReference type="EMBL" id="OAQ96553.1"/>
    </source>
</evidence>
<evidence type="ECO:0000313" key="5">
    <source>
        <dbReference type="Proteomes" id="UP000243081"/>
    </source>
</evidence>
<feature type="region of interest" description="Disordered" evidence="2">
    <location>
        <begin position="538"/>
        <end position="562"/>
    </location>
</feature>
<dbReference type="OMA" id="GEADDWC"/>
<dbReference type="InterPro" id="IPR039436">
    <property type="entry name" value="Asteroid_dom"/>
</dbReference>
<gene>
    <name evidence="4" type="ORF">LLEC1_02352</name>
</gene>
<evidence type="ECO:0000256" key="1">
    <source>
        <dbReference type="ARBA" id="ARBA00007398"/>
    </source>
</evidence>
<accession>A0A179I4R2</accession>
<dbReference type="PANTHER" id="PTHR15665">
    <property type="entry name" value="ASTEROID PROTEIN"/>
    <property type="match status" value="1"/>
</dbReference>
<comment type="similarity">
    <text evidence="1">Belongs to the asteroid family.</text>
</comment>
<dbReference type="EMBL" id="LUKN01004108">
    <property type="protein sequence ID" value="OAQ96553.1"/>
    <property type="molecule type" value="Genomic_DNA"/>
</dbReference>
<dbReference type="Gene3D" id="3.40.50.1010">
    <property type="entry name" value="5'-nuclease"/>
    <property type="match status" value="1"/>
</dbReference>
<dbReference type="AlphaFoldDB" id="A0A179I4R2"/>